<dbReference type="GO" id="GO:0004066">
    <property type="term" value="F:asparagine synthase (glutamine-hydrolyzing) activity"/>
    <property type="evidence" value="ECO:0007669"/>
    <property type="project" value="UniProtKB-EC"/>
</dbReference>
<protein>
    <recommendedName>
        <fullName evidence="3">asparagine synthase (glutamine-hydrolyzing)</fullName>
        <ecNumber evidence="3">6.3.5.4</ecNumber>
    </recommendedName>
</protein>
<organism evidence="11 12">
    <name type="scientific">Lichenicola cladoniae</name>
    <dbReference type="NCBI Taxonomy" id="1484109"/>
    <lineage>
        <taxon>Bacteria</taxon>
        <taxon>Pseudomonadati</taxon>
        <taxon>Pseudomonadota</taxon>
        <taxon>Alphaproteobacteria</taxon>
        <taxon>Acetobacterales</taxon>
        <taxon>Acetobacteraceae</taxon>
        <taxon>Lichenicola</taxon>
    </lineage>
</organism>
<evidence type="ECO:0000256" key="8">
    <source>
        <dbReference type="PIRSR" id="PIRSR001589-2"/>
    </source>
</evidence>
<dbReference type="InterPro" id="IPR017932">
    <property type="entry name" value="GATase_2_dom"/>
</dbReference>
<name>A0A6M8HQQ0_9PROT</name>
<dbReference type="InterPro" id="IPR014729">
    <property type="entry name" value="Rossmann-like_a/b/a_fold"/>
</dbReference>
<dbReference type="InterPro" id="IPR033738">
    <property type="entry name" value="AsnB_N"/>
</dbReference>
<sequence length="599" mass="64983">MCGIAGFALAHTGAPGVTVAGQPVFDSACLTSLVRALAHRGPDGTGHTMVGRVALVHTRLAIIDLNGGDQPIFAGPAALVANGEIYNDLELRKALSDVRFAGGSDCEPPLHLWLRDGGRYVESLRGMYAIAIHERGTHNLTLSRDPFGIKPLYVAELETGVAFASEPQALLAAGIAKREVRTEARNELLQLQFTTGRETIFPGIRRVLPGETIRVANGRVIDRSRIQALPEGPTEEIGETEALARLDRALEESVSLHQRADVPTGMFLSGGIDSAAVLRMMARLGNERVQAFTASFDVPEAADESEQAARLARAAGARHEVMRIDEAMVWRHLPEIVASMDDPVADYAIIPTWLLARRARRDVKVILSGEGGDELFAGYGRYRSAMRPWWRGGRAMRRRGTFDGLNVLRADVAGGRNRDWRSGIAATELSAGSGCSRLASAQASDIAEWLPHDLLLKLDRCLMAHGVEGRTPLLDPAVAAASFRLPDGLKVRRGMGKWLLRRWLETQMPEARPFAPKQGFTVPVGAWIAAQGDRLAPLVAAQGGVAEIAAPDRVLALFRNAAGRREQHAAWTLLFYALWHRTHIQGKLPSGDVFETLAG</sequence>
<dbReference type="AlphaFoldDB" id="A0A6M8HQQ0"/>
<dbReference type="SUPFAM" id="SSF56235">
    <property type="entry name" value="N-terminal nucleophile aminohydrolases (Ntn hydrolases)"/>
    <property type="match status" value="1"/>
</dbReference>
<dbReference type="GO" id="GO:0006529">
    <property type="term" value="P:asparagine biosynthetic process"/>
    <property type="evidence" value="ECO:0007669"/>
    <property type="project" value="InterPro"/>
</dbReference>
<evidence type="ECO:0000256" key="3">
    <source>
        <dbReference type="ARBA" id="ARBA00012737"/>
    </source>
</evidence>
<feature type="site" description="Important for beta-aspartyl-AMP intermediate formation" evidence="9">
    <location>
        <position position="370"/>
    </location>
</feature>
<dbReference type="GO" id="GO:0005829">
    <property type="term" value="C:cytosol"/>
    <property type="evidence" value="ECO:0007669"/>
    <property type="project" value="TreeGrafter"/>
</dbReference>
<feature type="domain" description="Glutamine amidotransferase type-2" evidence="10">
    <location>
        <begin position="2"/>
        <end position="218"/>
    </location>
</feature>
<dbReference type="CDD" id="cd00712">
    <property type="entry name" value="AsnB"/>
    <property type="match status" value="1"/>
</dbReference>
<keyword evidence="11" id="KW-0436">Ligase</keyword>
<dbReference type="EC" id="6.3.5.4" evidence="3"/>
<dbReference type="KEGG" id="lck:HN018_11620"/>
<evidence type="ECO:0000256" key="4">
    <source>
        <dbReference type="ARBA" id="ARBA00022741"/>
    </source>
</evidence>
<dbReference type="Gene3D" id="3.40.50.620">
    <property type="entry name" value="HUPs"/>
    <property type="match status" value="1"/>
</dbReference>
<comment type="catalytic activity">
    <reaction evidence="7">
        <text>L-aspartate + L-glutamine + ATP + H2O = L-asparagine + L-glutamate + AMP + diphosphate + H(+)</text>
        <dbReference type="Rhea" id="RHEA:12228"/>
        <dbReference type="ChEBI" id="CHEBI:15377"/>
        <dbReference type="ChEBI" id="CHEBI:15378"/>
        <dbReference type="ChEBI" id="CHEBI:29985"/>
        <dbReference type="ChEBI" id="CHEBI:29991"/>
        <dbReference type="ChEBI" id="CHEBI:30616"/>
        <dbReference type="ChEBI" id="CHEBI:33019"/>
        <dbReference type="ChEBI" id="CHEBI:58048"/>
        <dbReference type="ChEBI" id="CHEBI:58359"/>
        <dbReference type="ChEBI" id="CHEBI:456215"/>
        <dbReference type="EC" id="6.3.5.4"/>
    </reaction>
</comment>
<keyword evidence="6" id="KW-0315">Glutamine amidotransferase</keyword>
<feature type="binding site" evidence="8">
    <location>
        <position position="298"/>
    </location>
    <ligand>
        <name>ATP</name>
        <dbReference type="ChEBI" id="CHEBI:30616"/>
    </ligand>
</feature>
<dbReference type="EMBL" id="CP053708">
    <property type="protein sequence ID" value="QKE90595.1"/>
    <property type="molecule type" value="Genomic_DNA"/>
</dbReference>
<dbReference type="PIRSF" id="PIRSF001589">
    <property type="entry name" value="Asn_synthetase_glu-h"/>
    <property type="match status" value="1"/>
</dbReference>
<evidence type="ECO:0000259" key="10">
    <source>
        <dbReference type="PROSITE" id="PS51278"/>
    </source>
</evidence>
<dbReference type="InterPro" id="IPR001962">
    <property type="entry name" value="Asn_synthase"/>
</dbReference>
<evidence type="ECO:0000256" key="1">
    <source>
        <dbReference type="ARBA" id="ARBA00005187"/>
    </source>
</evidence>
<dbReference type="Pfam" id="PF00733">
    <property type="entry name" value="Asn_synthase"/>
    <property type="match status" value="1"/>
</dbReference>
<feature type="binding site" evidence="8">
    <location>
        <position position="105"/>
    </location>
    <ligand>
        <name>L-glutamine</name>
        <dbReference type="ChEBI" id="CHEBI:58359"/>
    </ligand>
</feature>
<gene>
    <name evidence="11" type="primary">asnB</name>
    <name evidence="11" type="ORF">HN018_11620</name>
</gene>
<keyword evidence="4 8" id="KW-0547">Nucleotide-binding</keyword>
<accession>A0A6M8HQQ0</accession>
<evidence type="ECO:0000256" key="2">
    <source>
        <dbReference type="ARBA" id="ARBA00005752"/>
    </source>
</evidence>
<keyword evidence="12" id="KW-1185">Reference proteome</keyword>
<dbReference type="SUPFAM" id="SSF52402">
    <property type="entry name" value="Adenine nucleotide alpha hydrolases-like"/>
    <property type="match status" value="1"/>
</dbReference>
<dbReference type="RefSeq" id="WP_171835544.1">
    <property type="nucleotide sequence ID" value="NZ_CP053708.1"/>
</dbReference>
<feature type="binding site" evidence="8">
    <location>
        <begin position="368"/>
        <end position="369"/>
    </location>
    <ligand>
        <name>ATP</name>
        <dbReference type="ChEBI" id="CHEBI:30616"/>
    </ligand>
</feature>
<dbReference type="InterPro" id="IPR051786">
    <property type="entry name" value="ASN_synthetase/amidase"/>
</dbReference>
<evidence type="ECO:0000256" key="7">
    <source>
        <dbReference type="ARBA" id="ARBA00048741"/>
    </source>
</evidence>
<dbReference type="GO" id="GO:0005524">
    <property type="term" value="F:ATP binding"/>
    <property type="evidence" value="ECO:0007669"/>
    <property type="project" value="UniProtKB-KW"/>
</dbReference>
<keyword evidence="5 8" id="KW-0067">ATP-binding</keyword>
<evidence type="ECO:0000313" key="12">
    <source>
        <dbReference type="Proteomes" id="UP000500767"/>
    </source>
</evidence>
<reference evidence="11 12" key="1">
    <citation type="journal article" date="2014" name="World J. Microbiol. Biotechnol.">
        <title>Biodiversity and physiological characteristics of Antarctic and Arctic lichens-associated bacteria.</title>
        <authorList>
            <person name="Lee Y.M."/>
            <person name="Kim E.H."/>
            <person name="Lee H.K."/>
            <person name="Hong S.G."/>
        </authorList>
    </citation>
    <scope>NUCLEOTIDE SEQUENCE [LARGE SCALE GENOMIC DNA]</scope>
    <source>
        <strain evidence="11 12">PAMC 26569</strain>
    </source>
</reference>
<dbReference type="InterPro" id="IPR029055">
    <property type="entry name" value="Ntn_hydrolases_N"/>
</dbReference>
<dbReference type="Gene3D" id="3.60.20.10">
    <property type="entry name" value="Glutamine Phosphoribosylpyrophosphate, subunit 1, domain 1"/>
    <property type="match status" value="1"/>
</dbReference>
<evidence type="ECO:0000256" key="6">
    <source>
        <dbReference type="ARBA" id="ARBA00022962"/>
    </source>
</evidence>
<dbReference type="NCBIfam" id="TIGR01536">
    <property type="entry name" value="asn_synth_AEB"/>
    <property type="match status" value="1"/>
</dbReference>
<dbReference type="InterPro" id="IPR006426">
    <property type="entry name" value="Asn_synth_AEB"/>
</dbReference>
<dbReference type="PANTHER" id="PTHR43284">
    <property type="entry name" value="ASPARAGINE SYNTHETASE (GLUTAMINE-HYDROLYZING)"/>
    <property type="match status" value="1"/>
</dbReference>
<dbReference type="Proteomes" id="UP000500767">
    <property type="component" value="Chromosome"/>
</dbReference>
<dbReference type="Pfam" id="PF13537">
    <property type="entry name" value="GATase_7"/>
    <property type="match status" value="1"/>
</dbReference>
<dbReference type="PROSITE" id="PS51278">
    <property type="entry name" value="GATASE_TYPE_2"/>
    <property type="match status" value="1"/>
</dbReference>
<dbReference type="PANTHER" id="PTHR43284:SF1">
    <property type="entry name" value="ASPARAGINE SYNTHETASE"/>
    <property type="match status" value="1"/>
</dbReference>
<proteinExistence type="inferred from homology"/>
<evidence type="ECO:0000313" key="11">
    <source>
        <dbReference type="EMBL" id="QKE90595.1"/>
    </source>
</evidence>
<evidence type="ECO:0000256" key="9">
    <source>
        <dbReference type="PIRSR" id="PIRSR001589-3"/>
    </source>
</evidence>
<comment type="similarity">
    <text evidence="2">Belongs to the asparagine synthetase family.</text>
</comment>
<dbReference type="CDD" id="cd01991">
    <property type="entry name" value="Asn_synthase_B_C"/>
    <property type="match status" value="1"/>
</dbReference>
<evidence type="ECO:0000256" key="5">
    <source>
        <dbReference type="ARBA" id="ARBA00022840"/>
    </source>
</evidence>
<comment type="pathway">
    <text evidence="1">Amino-acid biosynthesis; L-asparagine biosynthesis; L-asparagine from L-aspartate (L-Gln route): step 1/1.</text>
</comment>